<keyword evidence="1" id="KW-0732">Signal</keyword>
<proteinExistence type="predicted"/>
<dbReference type="OrthoDB" id="760868at2759"/>
<name>A0A9N9DIS4_9GLOM</name>
<evidence type="ECO:0000256" key="1">
    <source>
        <dbReference type="SAM" id="SignalP"/>
    </source>
</evidence>
<sequence>KRYTFMGIMGFISTILTTYISASPENQNPQQKDGALKILGCLSDIVLRKKYGIAQLMEQE</sequence>
<feature type="non-terminal residue" evidence="2">
    <location>
        <position position="1"/>
    </location>
</feature>
<reference evidence="2" key="1">
    <citation type="submission" date="2021-06" db="EMBL/GenBank/DDBJ databases">
        <authorList>
            <person name="Kallberg Y."/>
            <person name="Tangrot J."/>
            <person name="Rosling A."/>
        </authorList>
    </citation>
    <scope>NUCLEOTIDE SEQUENCE</scope>
    <source>
        <strain evidence="2">CL551</strain>
    </source>
</reference>
<evidence type="ECO:0000313" key="3">
    <source>
        <dbReference type="Proteomes" id="UP000789342"/>
    </source>
</evidence>
<organism evidence="2 3">
    <name type="scientific">Acaulospora morrowiae</name>
    <dbReference type="NCBI Taxonomy" id="94023"/>
    <lineage>
        <taxon>Eukaryota</taxon>
        <taxon>Fungi</taxon>
        <taxon>Fungi incertae sedis</taxon>
        <taxon>Mucoromycota</taxon>
        <taxon>Glomeromycotina</taxon>
        <taxon>Glomeromycetes</taxon>
        <taxon>Diversisporales</taxon>
        <taxon>Acaulosporaceae</taxon>
        <taxon>Acaulospora</taxon>
    </lineage>
</organism>
<feature type="chain" id="PRO_5040184863" evidence="1">
    <location>
        <begin position="23"/>
        <end position="60"/>
    </location>
</feature>
<dbReference type="Proteomes" id="UP000789342">
    <property type="component" value="Unassembled WGS sequence"/>
</dbReference>
<gene>
    <name evidence="2" type="ORF">AMORRO_LOCUS9343</name>
</gene>
<evidence type="ECO:0000313" key="2">
    <source>
        <dbReference type="EMBL" id="CAG8636899.1"/>
    </source>
</evidence>
<dbReference type="AlphaFoldDB" id="A0A9N9DIS4"/>
<keyword evidence="3" id="KW-1185">Reference proteome</keyword>
<protein>
    <submittedName>
        <fullName evidence="2">7853_t:CDS:1</fullName>
    </submittedName>
</protein>
<feature type="signal peptide" evidence="1">
    <location>
        <begin position="1"/>
        <end position="22"/>
    </location>
</feature>
<dbReference type="EMBL" id="CAJVPV010008977">
    <property type="protein sequence ID" value="CAG8636899.1"/>
    <property type="molecule type" value="Genomic_DNA"/>
</dbReference>
<accession>A0A9N9DIS4</accession>
<comment type="caution">
    <text evidence="2">The sequence shown here is derived from an EMBL/GenBank/DDBJ whole genome shotgun (WGS) entry which is preliminary data.</text>
</comment>